<evidence type="ECO:0000256" key="2">
    <source>
        <dbReference type="ARBA" id="ARBA00023134"/>
    </source>
</evidence>
<dbReference type="GO" id="GO:0043022">
    <property type="term" value="F:ribosome binding"/>
    <property type="evidence" value="ECO:0007669"/>
    <property type="project" value="TreeGrafter"/>
</dbReference>
<evidence type="ECO:0000256" key="3">
    <source>
        <dbReference type="SAM" id="MobiDB-lite"/>
    </source>
</evidence>
<dbReference type="SUPFAM" id="SSF54211">
    <property type="entry name" value="Ribosomal protein S5 domain 2-like"/>
    <property type="match status" value="1"/>
</dbReference>
<proteinExistence type="predicted"/>
<sequence>MHGEKGPEDITRIDTKKDLGIWLSPNLSFSLHLEKSAQKAFAVLRMIRRTFSRITRTDFQMLYGAYVRPLLEYANPAVYSGRTKDVILIERVQRAATKMVAGLKSMDYKTRLAVLDLFPLEYRRPQGDLILTYGLLAQGLANSKLSTDRESLRVSLERREESTVLRAPSYPKSLSRLFRRRCIPNNHPIACLRFTDSGPVTDPVNIADHLNAYLVSCYLPIPPNSEPLLTAASLQTLNGQGKTTMADALLATNGIVSLRQAGKLRYMDNTEAEQERGITMKSSVVGLIFAPTLTNKAPSRKTFLVNLVDSPGHVDFASEVSTAVRLCDAAIVVVDVVEGVCPQTRTVLRQAWNERLTLILALNKIDRLVLELKLTPLQAYETLCRVLEQVNSVLAEMFTADVVRQRDDVWRSTEVAQTDATSESEGSHSVTYLLTDDSEHTDDSNLYFSPDRGNVVFASASDTWGFRPSDFVETWSKRLDVSVERLSEVIWGDFYISRGGASDAGKCLFKPGAHKSRKKPVFVQLVLEPLWQTYQKLVIDDCPKDVSTMASKLGVQLDARAIRNTDSRGVLRALLTAWLPLGHNLLQTVTEVCPSPLNAVSADRAVHMLYGDVALHGSVQPTDSVARTSKTGACPVQVYQTSRLTLDSTYATSGASLAIQASSSSPDSPTIVFVAKVFWTDKLHVTGPRYPKPKTATQGTPSLECTADAEPIEDTLQSNLQHTYHHSSSETARLSVLRSPLLATHPLNEVEFVALARIFSGSVYPGQRVFVLGPKFDGNKVPNYLLDADPADFPIGPVRLRSENDDQDPMGHGIRSEDVLGTSPSASSCAAFSRSGSIGGSSGGLRGDTVCLRHVYVAVIVGVLQLLGGQHDLVEVAGPIPSGNIVGLTGPDLIAFLPKSGLLVSRLSLVAGASTDGTSSGTRAASVLPLAGLAVWQGAPVISVAVEPASASNPEDVYRLERGLRLLDRADPCAEVSISPTGEYLIRAAGEVHLQKCLEDMTKYFAPDVELQISPFVVPFRETVIDSCPVHLNSLASTATESYDKAYHKLEKIYQKLEQHGGALSIPSTTELPVSTEACSKDVSPLPSTTVHSELEHSIRTPITVKSRPSINPARKHSKRDVFDVDADLPDCPIGYFQLPHSRSQTRVLIRVTAHALPERLIQWTEQRGSRKIPQLIRAFKTKSSTYHTQLTQFKAEFAEVCAAVARDQSASVLDGCDQSRIDWEHMSESFLALGPNQAGPNMLFTRLQTNCFPVFTAWGQEVRNIVDATDDGDERQMVARTREISLPLISYGKALLRGFQLASERGPLCAEPMRGVLFVLEEICAEDCYFLEVPKLPKNPSPSELPNNHCSNEQVPEPITSVTSEDCAKEQLTKNRKARRRFASVSWLDEGDGADEYADLFSDDAEGDWDWQSGESQEAVSEQESSSESEADEASQDRPDAVRELIKELKDIPYWKRRSDPDWLQDVTPGLLTSAMNRACLAAFQACPGQRLMLAMYDVELQASLSTLSE</sequence>
<dbReference type="InterPro" id="IPR000795">
    <property type="entry name" value="T_Tr_GTP-bd_dom"/>
</dbReference>
<dbReference type="InterPro" id="IPR005225">
    <property type="entry name" value="Small_GTP-bd"/>
</dbReference>
<dbReference type="EMBL" id="DF142987">
    <property type="protein sequence ID" value="GAA29501.2"/>
    <property type="molecule type" value="Genomic_DNA"/>
</dbReference>
<feature type="domain" description="Tr-type G" evidence="4">
    <location>
        <begin position="227"/>
        <end position="597"/>
    </location>
</feature>
<evidence type="ECO:0000313" key="6">
    <source>
        <dbReference type="Proteomes" id="UP000008909"/>
    </source>
</evidence>
<dbReference type="Gene3D" id="3.30.70.870">
    <property type="entry name" value="Elongation Factor G (Translational Gtpase), domain 3"/>
    <property type="match status" value="1"/>
</dbReference>
<dbReference type="InterPro" id="IPR035647">
    <property type="entry name" value="EFG_III/V"/>
</dbReference>
<evidence type="ECO:0000313" key="5">
    <source>
        <dbReference type="EMBL" id="GAA29501.2"/>
    </source>
</evidence>
<dbReference type="GO" id="GO:0005525">
    <property type="term" value="F:GTP binding"/>
    <property type="evidence" value="ECO:0007669"/>
    <property type="project" value="UniProtKB-KW"/>
</dbReference>
<feature type="compositionally biased region" description="Low complexity" evidence="3">
    <location>
        <begin position="1416"/>
        <end position="1425"/>
    </location>
</feature>
<accession>H2KQC0</accession>
<keyword evidence="2" id="KW-0342">GTP-binding</keyword>
<keyword evidence="6" id="KW-1185">Reference proteome</keyword>
<name>H2KQC0_CLOSI</name>
<dbReference type="InterPro" id="IPR014721">
    <property type="entry name" value="Ribsml_uS5_D2-typ_fold_subgr"/>
</dbReference>
<feature type="region of interest" description="Disordered" evidence="3">
    <location>
        <begin position="1406"/>
        <end position="1441"/>
    </location>
</feature>
<reference evidence="5" key="1">
    <citation type="journal article" date="2011" name="Genome Biol.">
        <title>The draft genome of the carcinogenic human liver fluke Clonorchis sinensis.</title>
        <authorList>
            <person name="Wang X."/>
            <person name="Chen W."/>
            <person name="Huang Y."/>
            <person name="Sun J."/>
            <person name="Men J."/>
            <person name="Liu H."/>
            <person name="Luo F."/>
            <person name="Guo L."/>
            <person name="Lv X."/>
            <person name="Deng C."/>
            <person name="Zhou C."/>
            <person name="Fan Y."/>
            <person name="Li X."/>
            <person name="Huang L."/>
            <person name="Hu Y."/>
            <person name="Liang C."/>
            <person name="Hu X."/>
            <person name="Xu J."/>
            <person name="Yu X."/>
        </authorList>
    </citation>
    <scope>NUCLEOTIDE SEQUENCE [LARGE SCALE GENOMIC DNA]</scope>
    <source>
        <strain evidence="5">Henan</strain>
    </source>
</reference>
<dbReference type="Gene3D" id="3.30.230.10">
    <property type="match status" value="1"/>
</dbReference>
<gene>
    <name evidence="5" type="ORF">CLF_103631</name>
</gene>
<dbReference type="SUPFAM" id="SSF52540">
    <property type="entry name" value="P-loop containing nucleoside triphosphate hydrolases"/>
    <property type="match status" value="1"/>
</dbReference>
<dbReference type="GO" id="GO:1990904">
    <property type="term" value="C:ribonucleoprotein complex"/>
    <property type="evidence" value="ECO:0007669"/>
    <property type="project" value="TreeGrafter"/>
</dbReference>
<feature type="compositionally biased region" description="Acidic residues" evidence="3">
    <location>
        <begin position="1426"/>
        <end position="1435"/>
    </location>
</feature>
<organism evidence="5 6">
    <name type="scientific">Clonorchis sinensis</name>
    <name type="common">Chinese liver fluke</name>
    <dbReference type="NCBI Taxonomy" id="79923"/>
    <lineage>
        <taxon>Eukaryota</taxon>
        <taxon>Metazoa</taxon>
        <taxon>Spiralia</taxon>
        <taxon>Lophotrochozoa</taxon>
        <taxon>Platyhelminthes</taxon>
        <taxon>Trematoda</taxon>
        <taxon>Digenea</taxon>
        <taxon>Opisthorchiida</taxon>
        <taxon>Opisthorchiata</taxon>
        <taxon>Opisthorchiidae</taxon>
        <taxon>Clonorchis</taxon>
    </lineage>
</organism>
<dbReference type="InterPro" id="IPR020568">
    <property type="entry name" value="Ribosomal_Su5_D2-typ_SF"/>
</dbReference>
<dbReference type="Proteomes" id="UP000008909">
    <property type="component" value="Unassembled WGS sequence"/>
</dbReference>
<dbReference type="SUPFAM" id="SSF54980">
    <property type="entry name" value="EF-G C-terminal domain-like"/>
    <property type="match status" value="1"/>
</dbReference>
<dbReference type="PANTHER" id="PTHR42908">
    <property type="entry name" value="TRANSLATION ELONGATION FACTOR-RELATED"/>
    <property type="match status" value="1"/>
</dbReference>
<dbReference type="GO" id="GO:0005829">
    <property type="term" value="C:cytosol"/>
    <property type="evidence" value="ECO:0007669"/>
    <property type="project" value="TreeGrafter"/>
</dbReference>
<dbReference type="GO" id="GO:0003924">
    <property type="term" value="F:GTPase activity"/>
    <property type="evidence" value="ECO:0007669"/>
    <property type="project" value="InterPro"/>
</dbReference>
<evidence type="ECO:0000256" key="1">
    <source>
        <dbReference type="ARBA" id="ARBA00022741"/>
    </source>
</evidence>
<dbReference type="NCBIfam" id="TIGR00231">
    <property type="entry name" value="small_GTP"/>
    <property type="match status" value="1"/>
</dbReference>
<dbReference type="PROSITE" id="PS51722">
    <property type="entry name" value="G_TR_2"/>
    <property type="match status" value="1"/>
</dbReference>
<dbReference type="Gene3D" id="2.40.30.10">
    <property type="entry name" value="Translation factors"/>
    <property type="match status" value="1"/>
</dbReference>
<dbReference type="FunFam" id="3.30.70.870:FF:000002">
    <property type="entry name" value="Translation elongation factor 2"/>
    <property type="match status" value="1"/>
</dbReference>
<keyword evidence="1" id="KW-0547">Nucleotide-binding</keyword>
<dbReference type="InterPro" id="IPR027417">
    <property type="entry name" value="P-loop_NTPase"/>
</dbReference>
<protein>
    <submittedName>
        <fullName evidence="5">Ribosome assembly protein 1</fullName>
    </submittedName>
</protein>
<evidence type="ECO:0000259" key="4">
    <source>
        <dbReference type="PROSITE" id="PS51722"/>
    </source>
</evidence>
<dbReference type="GO" id="GO:0042256">
    <property type="term" value="P:cytosolic ribosome assembly"/>
    <property type="evidence" value="ECO:0007669"/>
    <property type="project" value="TreeGrafter"/>
</dbReference>
<dbReference type="PRINTS" id="PR00315">
    <property type="entry name" value="ELONGATNFCT"/>
</dbReference>
<dbReference type="Gene3D" id="3.40.50.300">
    <property type="entry name" value="P-loop containing nucleotide triphosphate hydrolases"/>
    <property type="match status" value="1"/>
</dbReference>
<dbReference type="Pfam" id="PF00009">
    <property type="entry name" value="GTP_EFTU"/>
    <property type="match status" value="1"/>
</dbReference>
<reference key="2">
    <citation type="submission" date="2011-10" db="EMBL/GenBank/DDBJ databases">
        <title>The genome and transcriptome sequence of Clonorchis sinensis provide insights into the carcinogenic liver fluke.</title>
        <authorList>
            <person name="Wang X."/>
            <person name="Huang Y."/>
            <person name="Chen W."/>
            <person name="Liu H."/>
            <person name="Guo L."/>
            <person name="Chen Y."/>
            <person name="Luo F."/>
            <person name="Zhou W."/>
            <person name="Sun J."/>
            <person name="Mao Q."/>
            <person name="Liang P."/>
            <person name="Zhou C."/>
            <person name="Tian Y."/>
            <person name="Men J."/>
            <person name="Lv X."/>
            <person name="Huang L."/>
            <person name="Zhou J."/>
            <person name="Hu Y."/>
            <person name="Li R."/>
            <person name="Zhang F."/>
            <person name="Lei H."/>
            <person name="Li X."/>
            <person name="Hu X."/>
            <person name="Liang C."/>
            <person name="Xu J."/>
            <person name="Wu Z."/>
            <person name="Yu X."/>
        </authorList>
    </citation>
    <scope>NUCLEOTIDE SEQUENCE</scope>
    <source>
        <strain>Henan</strain>
    </source>
</reference>
<dbReference type="PANTHER" id="PTHR42908:SF3">
    <property type="entry name" value="ELONGATION FACTOR-LIKE GTPASE 1"/>
    <property type="match status" value="1"/>
</dbReference>